<dbReference type="EMBL" id="JADNRY010000258">
    <property type="protein sequence ID" value="KAF9060136.1"/>
    <property type="molecule type" value="Genomic_DNA"/>
</dbReference>
<name>A0A9P5TYT6_9AGAR</name>
<gene>
    <name evidence="1" type="ORF">BDP27DRAFT_1237347</name>
</gene>
<accession>A0A9P5TYT6</accession>
<evidence type="ECO:0000313" key="2">
    <source>
        <dbReference type="Proteomes" id="UP000772434"/>
    </source>
</evidence>
<reference evidence="1" key="1">
    <citation type="submission" date="2020-11" db="EMBL/GenBank/DDBJ databases">
        <authorList>
            <consortium name="DOE Joint Genome Institute"/>
            <person name="Ahrendt S."/>
            <person name="Riley R."/>
            <person name="Andreopoulos W."/>
            <person name="Labutti K."/>
            <person name="Pangilinan J."/>
            <person name="Ruiz-Duenas F.J."/>
            <person name="Barrasa J.M."/>
            <person name="Sanchez-Garcia M."/>
            <person name="Camarero S."/>
            <person name="Miyauchi S."/>
            <person name="Serrano A."/>
            <person name="Linde D."/>
            <person name="Babiker R."/>
            <person name="Drula E."/>
            <person name="Ayuso-Fernandez I."/>
            <person name="Pacheco R."/>
            <person name="Padilla G."/>
            <person name="Ferreira P."/>
            <person name="Barriuso J."/>
            <person name="Kellner H."/>
            <person name="Castanera R."/>
            <person name="Alfaro M."/>
            <person name="Ramirez L."/>
            <person name="Pisabarro A.G."/>
            <person name="Kuo A."/>
            <person name="Tritt A."/>
            <person name="Lipzen A."/>
            <person name="He G."/>
            <person name="Yan M."/>
            <person name="Ng V."/>
            <person name="Cullen D."/>
            <person name="Martin F."/>
            <person name="Rosso M.-N."/>
            <person name="Henrissat B."/>
            <person name="Hibbett D."/>
            <person name="Martinez A.T."/>
            <person name="Grigoriev I.V."/>
        </authorList>
    </citation>
    <scope>NUCLEOTIDE SEQUENCE</scope>
    <source>
        <strain evidence="1">AH 40177</strain>
    </source>
</reference>
<organism evidence="1 2">
    <name type="scientific">Rhodocollybia butyracea</name>
    <dbReference type="NCBI Taxonomy" id="206335"/>
    <lineage>
        <taxon>Eukaryota</taxon>
        <taxon>Fungi</taxon>
        <taxon>Dikarya</taxon>
        <taxon>Basidiomycota</taxon>
        <taxon>Agaricomycotina</taxon>
        <taxon>Agaricomycetes</taxon>
        <taxon>Agaricomycetidae</taxon>
        <taxon>Agaricales</taxon>
        <taxon>Marasmiineae</taxon>
        <taxon>Omphalotaceae</taxon>
        <taxon>Rhodocollybia</taxon>
    </lineage>
</organism>
<evidence type="ECO:0000313" key="1">
    <source>
        <dbReference type="EMBL" id="KAF9060136.1"/>
    </source>
</evidence>
<proteinExistence type="predicted"/>
<feature type="non-terminal residue" evidence="1">
    <location>
        <position position="1"/>
    </location>
</feature>
<sequence>DIDLEALKILEHQMFSRSKDAGEAGNYQWGLDKGIHENNWNPWDLLAPENMIGYKAREASEPRVSVALQILYH</sequence>
<dbReference type="AlphaFoldDB" id="A0A9P5TYT6"/>
<protein>
    <submittedName>
        <fullName evidence="1">Uncharacterized protein</fullName>
    </submittedName>
</protein>
<keyword evidence="2" id="KW-1185">Reference proteome</keyword>
<dbReference type="Proteomes" id="UP000772434">
    <property type="component" value="Unassembled WGS sequence"/>
</dbReference>
<comment type="caution">
    <text evidence="1">The sequence shown here is derived from an EMBL/GenBank/DDBJ whole genome shotgun (WGS) entry which is preliminary data.</text>
</comment>
<dbReference type="OrthoDB" id="2621411at2759"/>